<feature type="compositionally biased region" description="Low complexity" evidence="1">
    <location>
        <begin position="11"/>
        <end position="24"/>
    </location>
</feature>
<sequence>MTDTREASWPSAAASLLGQGSSAGADRRLRHPRSMPALRVPESRSSALALRRDPPPTAVRSFVECLRPRRCPSVSPRGRARRPLRAARTKA</sequence>
<organism evidence="2 3">
    <name type="scientific">Citricoccus parietis</name>
    <dbReference type="NCBI Taxonomy" id="592307"/>
    <lineage>
        <taxon>Bacteria</taxon>
        <taxon>Bacillati</taxon>
        <taxon>Actinomycetota</taxon>
        <taxon>Actinomycetes</taxon>
        <taxon>Micrococcales</taxon>
        <taxon>Micrococcaceae</taxon>
        <taxon>Citricoccus</taxon>
    </lineage>
</organism>
<reference evidence="2 3" key="1">
    <citation type="submission" date="2024-09" db="EMBL/GenBank/DDBJ databases">
        <authorList>
            <person name="Sun Q."/>
            <person name="Mori K."/>
        </authorList>
    </citation>
    <scope>NUCLEOTIDE SEQUENCE [LARGE SCALE GENOMIC DNA]</scope>
    <source>
        <strain evidence="2 3">CCM 7609</strain>
    </source>
</reference>
<proteinExistence type="predicted"/>
<dbReference type="EMBL" id="JBHMFI010000002">
    <property type="protein sequence ID" value="MFB9074309.1"/>
    <property type="molecule type" value="Genomic_DNA"/>
</dbReference>
<accession>A0ABV5G5T7</accession>
<protein>
    <submittedName>
        <fullName evidence="2">Uncharacterized protein</fullName>
    </submittedName>
</protein>
<feature type="region of interest" description="Disordered" evidence="1">
    <location>
        <begin position="69"/>
        <end position="91"/>
    </location>
</feature>
<keyword evidence="3" id="KW-1185">Reference proteome</keyword>
<gene>
    <name evidence="2" type="ORF">ACFFX0_25190</name>
</gene>
<evidence type="ECO:0000313" key="2">
    <source>
        <dbReference type="EMBL" id="MFB9074309.1"/>
    </source>
</evidence>
<comment type="caution">
    <text evidence="2">The sequence shown here is derived from an EMBL/GenBank/DDBJ whole genome shotgun (WGS) entry which is preliminary data.</text>
</comment>
<dbReference type="Proteomes" id="UP001589575">
    <property type="component" value="Unassembled WGS sequence"/>
</dbReference>
<feature type="compositionally biased region" description="Basic residues" evidence="1">
    <location>
        <begin position="78"/>
        <end position="91"/>
    </location>
</feature>
<evidence type="ECO:0000313" key="3">
    <source>
        <dbReference type="Proteomes" id="UP001589575"/>
    </source>
</evidence>
<name>A0ABV5G5T7_9MICC</name>
<evidence type="ECO:0000256" key="1">
    <source>
        <dbReference type="SAM" id="MobiDB-lite"/>
    </source>
</evidence>
<feature type="region of interest" description="Disordered" evidence="1">
    <location>
        <begin position="1"/>
        <end position="55"/>
    </location>
</feature>